<keyword evidence="6" id="KW-1185">Reference proteome</keyword>
<gene>
    <name evidence="5" type="ORF">ASCRUDRAFT_97446</name>
</gene>
<dbReference type="Pfam" id="PF00400">
    <property type="entry name" value="WD40"/>
    <property type="match status" value="2"/>
</dbReference>
<dbReference type="Gene3D" id="2.130.10.10">
    <property type="entry name" value="YVTN repeat-like/Quinoprotein amine dehydrogenase"/>
    <property type="match status" value="2"/>
</dbReference>
<evidence type="ECO:0000256" key="1">
    <source>
        <dbReference type="ARBA" id="ARBA00004496"/>
    </source>
</evidence>
<comment type="subcellular location">
    <subcellularLocation>
        <location evidence="1">Cytoplasm</location>
    </subcellularLocation>
</comment>
<dbReference type="PANTHER" id="PTHR22842">
    <property type="entry name" value="WD40 REPEAT PROTEIN"/>
    <property type="match status" value="1"/>
</dbReference>
<protein>
    <submittedName>
        <fullName evidence="5">WD40 repeat-like protein</fullName>
    </submittedName>
</protein>
<dbReference type="InterPro" id="IPR001680">
    <property type="entry name" value="WD40_rpt"/>
</dbReference>
<organism evidence="5 6">
    <name type="scientific">Ascoidea rubescens DSM 1968</name>
    <dbReference type="NCBI Taxonomy" id="1344418"/>
    <lineage>
        <taxon>Eukaryota</taxon>
        <taxon>Fungi</taxon>
        <taxon>Dikarya</taxon>
        <taxon>Ascomycota</taxon>
        <taxon>Saccharomycotina</taxon>
        <taxon>Saccharomycetes</taxon>
        <taxon>Ascoideaceae</taxon>
        <taxon>Ascoidea</taxon>
    </lineage>
</organism>
<dbReference type="FunCoup" id="A0A1D2VPR2">
    <property type="interactions" value="66"/>
</dbReference>
<feature type="repeat" description="WD" evidence="4">
    <location>
        <begin position="10"/>
        <end position="40"/>
    </location>
</feature>
<dbReference type="EMBL" id="KV454475">
    <property type="protein sequence ID" value="ODV63612.1"/>
    <property type="molecule type" value="Genomic_DNA"/>
</dbReference>
<dbReference type="RefSeq" id="XP_020049919.1">
    <property type="nucleotide sequence ID" value="XM_020195238.1"/>
</dbReference>
<evidence type="ECO:0000313" key="5">
    <source>
        <dbReference type="EMBL" id="ODV63612.1"/>
    </source>
</evidence>
<dbReference type="GO" id="GO:0071013">
    <property type="term" value="C:catalytic step 2 spliceosome"/>
    <property type="evidence" value="ECO:0007669"/>
    <property type="project" value="TreeGrafter"/>
</dbReference>
<reference evidence="6" key="1">
    <citation type="submission" date="2016-05" db="EMBL/GenBank/DDBJ databases">
        <title>Comparative genomics of biotechnologically important yeasts.</title>
        <authorList>
            <consortium name="DOE Joint Genome Institute"/>
            <person name="Riley R."/>
            <person name="Haridas S."/>
            <person name="Wolfe K.H."/>
            <person name="Lopes M.R."/>
            <person name="Hittinger C.T."/>
            <person name="Goker M."/>
            <person name="Salamov A."/>
            <person name="Wisecaver J."/>
            <person name="Long T.M."/>
            <person name="Aerts A.L."/>
            <person name="Barry K."/>
            <person name="Choi C."/>
            <person name="Clum A."/>
            <person name="Coughlan A.Y."/>
            <person name="Deshpande S."/>
            <person name="Douglass A.P."/>
            <person name="Hanson S.J."/>
            <person name="Klenk H.-P."/>
            <person name="Labutti K."/>
            <person name="Lapidus A."/>
            <person name="Lindquist E."/>
            <person name="Lipzen A."/>
            <person name="Meier-Kolthoff J.P."/>
            <person name="Ohm R.A."/>
            <person name="Otillar R.P."/>
            <person name="Pangilinan J."/>
            <person name="Peng Y."/>
            <person name="Rokas A."/>
            <person name="Rosa C.A."/>
            <person name="Scheuner C."/>
            <person name="Sibirny A.A."/>
            <person name="Slot J.C."/>
            <person name="Stielow J.B."/>
            <person name="Sun H."/>
            <person name="Kurtzman C.P."/>
            <person name="Blackwell M."/>
            <person name="Grigoriev I.V."/>
            <person name="Jeffries T.W."/>
        </authorList>
    </citation>
    <scope>NUCLEOTIDE SEQUENCE [LARGE SCALE GENOMIC DNA]</scope>
    <source>
        <strain evidence="6">DSM 1968</strain>
    </source>
</reference>
<dbReference type="Proteomes" id="UP000095038">
    <property type="component" value="Unassembled WGS sequence"/>
</dbReference>
<sequence>MIKKTAAYSSRAHDSPITALAVSSSGRYVFTGAKDSTIRLSSISMGDNDADGNHSKEDNGCNNSSLCCEVLKFSKIAYSPISNIDLNTSNTKILISSGNSLIVQDIITSKSVKKIFDKRNWVENNDCKFLNDSLIVSVNNDNTLNFFDLKASTVKPIQSYKKAKDSLNCLAVSSNNYLVSTGSNDGNVYHFDLRSGFLYTDRLSKESETNPITSISLSNALLNNSLYPSFCLVGSLNTSLKMLDLNITSDINQKKTKKIEYLQRNTGTGFHILQSFKKSKRDTTYKIKAKFIQKKSDNFVISGSESGSVYIWNINPQSSCFYQLITSTENEKNIFLDAEYLPNFDYVVASNSNGCLYLWDQIYLNT</sequence>
<dbReference type="PANTHER" id="PTHR22842:SF3">
    <property type="entry name" value="WD REPEAT DOMAIN-CONTAINING PROTEIN 83"/>
    <property type="match status" value="1"/>
</dbReference>
<comment type="similarity">
    <text evidence="3">Belongs to the WD repeat MORG1 family.</text>
</comment>
<keyword evidence="4" id="KW-0853">WD repeat</keyword>
<dbReference type="GO" id="GO:0000398">
    <property type="term" value="P:mRNA splicing, via spliceosome"/>
    <property type="evidence" value="ECO:0007669"/>
    <property type="project" value="TreeGrafter"/>
</dbReference>
<evidence type="ECO:0000256" key="4">
    <source>
        <dbReference type="PROSITE-ProRule" id="PRU00221"/>
    </source>
</evidence>
<dbReference type="SUPFAM" id="SSF50978">
    <property type="entry name" value="WD40 repeat-like"/>
    <property type="match status" value="1"/>
</dbReference>
<evidence type="ECO:0000313" key="6">
    <source>
        <dbReference type="Proteomes" id="UP000095038"/>
    </source>
</evidence>
<dbReference type="InterPro" id="IPR036322">
    <property type="entry name" value="WD40_repeat_dom_sf"/>
</dbReference>
<dbReference type="PROSITE" id="PS50082">
    <property type="entry name" value="WD_REPEATS_2"/>
    <property type="match status" value="1"/>
</dbReference>
<accession>A0A1D2VPR2</accession>
<dbReference type="GeneID" id="30968874"/>
<evidence type="ECO:0000256" key="2">
    <source>
        <dbReference type="ARBA" id="ARBA00022490"/>
    </source>
</evidence>
<dbReference type="OrthoDB" id="71437at2759"/>
<dbReference type="InParanoid" id="A0A1D2VPR2"/>
<proteinExistence type="inferred from homology"/>
<dbReference type="InterPro" id="IPR051980">
    <property type="entry name" value="WD_repeat_MORG1"/>
</dbReference>
<dbReference type="AlphaFoldDB" id="A0A1D2VPR2"/>
<evidence type="ECO:0000256" key="3">
    <source>
        <dbReference type="ARBA" id="ARBA00038145"/>
    </source>
</evidence>
<name>A0A1D2VPR2_9ASCO</name>
<keyword evidence="2" id="KW-0963">Cytoplasm</keyword>
<dbReference type="InterPro" id="IPR015943">
    <property type="entry name" value="WD40/YVTN_repeat-like_dom_sf"/>
</dbReference>
<dbReference type="GO" id="GO:0005737">
    <property type="term" value="C:cytoplasm"/>
    <property type="evidence" value="ECO:0007669"/>
    <property type="project" value="UniProtKB-SubCell"/>
</dbReference>
<dbReference type="STRING" id="1344418.A0A1D2VPR2"/>
<dbReference type="SMART" id="SM00320">
    <property type="entry name" value="WD40"/>
    <property type="match status" value="6"/>
</dbReference>